<keyword evidence="2" id="KW-1185">Reference proteome</keyword>
<dbReference type="AlphaFoldDB" id="A0A8J8NVH8"/>
<name>A0A8J8NVH8_HALGN</name>
<dbReference type="Proteomes" id="UP000785679">
    <property type="component" value="Unassembled WGS sequence"/>
</dbReference>
<comment type="caution">
    <text evidence="1">The sequence shown here is derived from an EMBL/GenBank/DDBJ whole genome shotgun (WGS) entry which is preliminary data.</text>
</comment>
<dbReference type="EMBL" id="RRYP01004533">
    <property type="protein sequence ID" value="TNV82792.1"/>
    <property type="molecule type" value="Genomic_DNA"/>
</dbReference>
<protein>
    <submittedName>
        <fullName evidence="1">Uncharacterized protein</fullName>
    </submittedName>
</protein>
<evidence type="ECO:0000313" key="1">
    <source>
        <dbReference type="EMBL" id="TNV82792.1"/>
    </source>
</evidence>
<sequence>MHIVIYCILSKNLTRLTQPSSFSTLTNGIIAIVMTKDLSQDWRLICRGLLKSKRCRAVFLEALNLGCSSASKHLASIDCSPSSPWQA</sequence>
<reference evidence="1" key="1">
    <citation type="submission" date="2019-06" db="EMBL/GenBank/DDBJ databases">
        <authorList>
            <person name="Zheng W."/>
        </authorList>
    </citation>
    <scope>NUCLEOTIDE SEQUENCE</scope>
    <source>
        <strain evidence="1">QDHG01</strain>
    </source>
</reference>
<accession>A0A8J8NVH8</accession>
<evidence type="ECO:0000313" key="2">
    <source>
        <dbReference type="Proteomes" id="UP000785679"/>
    </source>
</evidence>
<organism evidence="1 2">
    <name type="scientific">Halteria grandinella</name>
    <dbReference type="NCBI Taxonomy" id="5974"/>
    <lineage>
        <taxon>Eukaryota</taxon>
        <taxon>Sar</taxon>
        <taxon>Alveolata</taxon>
        <taxon>Ciliophora</taxon>
        <taxon>Intramacronucleata</taxon>
        <taxon>Spirotrichea</taxon>
        <taxon>Stichotrichia</taxon>
        <taxon>Sporadotrichida</taxon>
        <taxon>Halteriidae</taxon>
        <taxon>Halteria</taxon>
    </lineage>
</organism>
<gene>
    <name evidence="1" type="ORF">FGO68_gene341</name>
</gene>
<proteinExistence type="predicted"/>